<feature type="compositionally biased region" description="Polar residues" evidence="1">
    <location>
        <begin position="104"/>
        <end position="119"/>
    </location>
</feature>
<proteinExistence type="predicted"/>
<reference evidence="2" key="1">
    <citation type="submission" date="2016-06" db="EMBL/GenBank/DDBJ databases">
        <title>Draft Genome sequence of the fungus Inonotus baumii.</title>
        <authorList>
            <person name="Zhu H."/>
            <person name="Lin W."/>
        </authorList>
    </citation>
    <scope>NUCLEOTIDE SEQUENCE</scope>
    <source>
        <strain evidence="2">821</strain>
    </source>
</reference>
<sequence length="238" mass="26208">MPVPVPHPDTMLVPHGAFNVHQPNALVPATDSSSSLVSTAPVVPPEVTAHLLNTLLLFYQQRKGWVQRSRASLELAYIQGPLLLAPTIGSSDDEQSDSDGSAPFMSSSSYTTNEPTPATTDMEDGTGSDEPVVKKEEEEEDILPPRSRALVPLTLRATNAAQAPSSKWLKRKKSFKLHLGPLKQQNPVRPRRHTHTGAPEPSARLLELFGDLLEARMESCLRVSRLIRESNRSMLHTW</sequence>
<comment type="caution">
    <text evidence="2">The sequence shown here is derived from an EMBL/GenBank/DDBJ whole genome shotgun (WGS) entry which is preliminary data.</text>
</comment>
<dbReference type="AlphaFoldDB" id="A0A9Q5NEW8"/>
<dbReference type="Proteomes" id="UP000757232">
    <property type="component" value="Unassembled WGS sequence"/>
</dbReference>
<dbReference type="EMBL" id="LNZH02000081">
    <property type="protein sequence ID" value="OCB91564.1"/>
    <property type="molecule type" value="Genomic_DNA"/>
</dbReference>
<feature type="region of interest" description="Disordered" evidence="1">
    <location>
        <begin position="179"/>
        <end position="199"/>
    </location>
</feature>
<gene>
    <name evidence="2" type="ORF">A7U60_g1190</name>
</gene>
<dbReference type="OrthoDB" id="3217075at2759"/>
<evidence type="ECO:0000256" key="1">
    <source>
        <dbReference type="SAM" id="MobiDB-lite"/>
    </source>
</evidence>
<protein>
    <submittedName>
        <fullName evidence="2">Uncharacterized protein</fullName>
    </submittedName>
</protein>
<keyword evidence="3" id="KW-1185">Reference proteome</keyword>
<evidence type="ECO:0000313" key="3">
    <source>
        <dbReference type="Proteomes" id="UP000757232"/>
    </source>
</evidence>
<evidence type="ECO:0000313" key="2">
    <source>
        <dbReference type="EMBL" id="OCB91564.1"/>
    </source>
</evidence>
<accession>A0A9Q5NEW8</accession>
<feature type="region of interest" description="Disordered" evidence="1">
    <location>
        <begin position="88"/>
        <end position="149"/>
    </location>
</feature>
<name>A0A9Q5NEW8_SANBA</name>
<organism evidence="2 3">
    <name type="scientific">Sanghuangporus baumii</name>
    <name type="common">Phellinus baumii</name>
    <dbReference type="NCBI Taxonomy" id="108892"/>
    <lineage>
        <taxon>Eukaryota</taxon>
        <taxon>Fungi</taxon>
        <taxon>Dikarya</taxon>
        <taxon>Basidiomycota</taxon>
        <taxon>Agaricomycotina</taxon>
        <taxon>Agaricomycetes</taxon>
        <taxon>Hymenochaetales</taxon>
        <taxon>Hymenochaetaceae</taxon>
        <taxon>Sanghuangporus</taxon>
    </lineage>
</organism>